<gene>
    <name evidence="1" type="ORF">JRV97_03850</name>
</gene>
<proteinExistence type="predicted"/>
<dbReference type="InterPro" id="IPR029058">
    <property type="entry name" value="AB_hydrolase_fold"/>
</dbReference>
<protein>
    <submittedName>
        <fullName evidence="1">Alpha/beta hydrolase</fullName>
    </submittedName>
</protein>
<evidence type="ECO:0000313" key="1">
    <source>
        <dbReference type="EMBL" id="WGS66070.1"/>
    </source>
</evidence>
<dbReference type="Proteomes" id="UP001232493">
    <property type="component" value="Chromosome"/>
</dbReference>
<dbReference type="EMBL" id="CP069362">
    <property type="protein sequence ID" value="WGS66070.1"/>
    <property type="molecule type" value="Genomic_DNA"/>
</dbReference>
<organism evidence="1 2">
    <name type="scientific">Marinitoga aeolica</name>
    <dbReference type="NCBI Taxonomy" id="2809031"/>
    <lineage>
        <taxon>Bacteria</taxon>
        <taxon>Thermotogati</taxon>
        <taxon>Thermotogota</taxon>
        <taxon>Thermotogae</taxon>
        <taxon>Petrotogales</taxon>
        <taxon>Petrotogaceae</taxon>
        <taxon>Marinitoga</taxon>
    </lineage>
</organism>
<dbReference type="GO" id="GO:0016787">
    <property type="term" value="F:hydrolase activity"/>
    <property type="evidence" value="ECO:0007669"/>
    <property type="project" value="UniProtKB-KW"/>
</dbReference>
<keyword evidence="1" id="KW-0378">Hydrolase</keyword>
<reference evidence="1 2" key="1">
    <citation type="submission" date="2021-02" db="EMBL/GenBank/DDBJ databases">
        <title>Characterization of Marinitoga sp. nov. str. BP5-C20A.</title>
        <authorList>
            <person name="Erauso G."/>
            <person name="Postec A."/>
        </authorList>
    </citation>
    <scope>NUCLEOTIDE SEQUENCE [LARGE SCALE GENOMIC DNA]</scope>
    <source>
        <strain evidence="1 2">BP5-C20A</strain>
    </source>
</reference>
<evidence type="ECO:0000313" key="2">
    <source>
        <dbReference type="Proteomes" id="UP001232493"/>
    </source>
</evidence>
<sequence length="340" mass="39690">MKVDFSYKKKKIDYISGFIFKGKHYRCNYIRFKTLYRNPAEGTETVELYNFMPKDKTYASALILHGLGSANVKYMIWMARRLASVGINTTILILPGNYTRVDKKSVSGRSYLWPDLKIMYRFWEHGVIDTLTTIDFLKQEGLWRKDHILLGYCLGGMVGTIVEALEPQLKHLLLMTTGGHLPEILYNSPATTFVKRLIEKGFKDEYELHNPDKIFDIYNTQFEKVRKMSLNELINSENIHPLFKIDPLSYAHLINPKKITFVEAFFDKTLSKKSRKMLFSEFKGAKRYIIPTGHVTWLPFEFLLAKNVIKILNIEDLKIKSRLYGFDEIEEALDDEVIKK</sequence>
<keyword evidence="2" id="KW-1185">Reference proteome</keyword>
<accession>A0ABY8PTZ7</accession>
<name>A0ABY8PTZ7_9BACT</name>
<dbReference type="Gene3D" id="3.40.50.1820">
    <property type="entry name" value="alpha/beta hydrolase"/>
    <property type="match status" value="1"/>
</dbReference>
<dbReference type="SUPFAM" id="SSF53474">
    <property type="entry name" value="alpha/beta-Hydrolases"/>
    <property type="match status" value="1"/>
</dbReference>